<accession>D1PMA3</accession>
<evidence type="ECO:0000313" key="1">
    <source>
        <dbReference type="EMBL" id="EFB75688.1"/>
    </source>
</evidence>
<evidence type="ECO:0000313" key="2">
    <source>
        <dbReference type="Proteomes" id="UP000003438"/>
    </source>
</evidence>
<dbReference type="AlphaFoldDB" id="D1PMA3"/>
<gene>
    <name evidence="1" type="ORF">SUBVAR_05462</name>
</gene>
<proteinExistence type="predicted"/>
<name>D1PMA3_9FIRM</name>
<dbReference type="Proteomes" id="UP000003438">
    <property type="component" value="Unassembled WGS sequence"/>
</dbReference>
<keyword evidence="2" id="KW-1185">Reference proteome</keyword>
<comment type="caution">
    <text evidence="1">The sequence shown here is derived from an EMBL/GenBank/DDBJ whole genome shotgun (WGS) entry which is preliminary data.</text>
</comment>
<reference evidence="1" key="1">
    <citation type="submission" date="2009-12" db="EMBL/GenBank/DDBJ databases">
        <authorList>
            <person name="Weinstock G."/>
            <person name="Sodergren E."/>
            <person name="Clifton S."/>
            <person name="Fulton L."/>
            <person name="Fulton B."/>
            <person name="Courtney L."/>
            <person name="Fronick C."/>
            <person name="Harrison M."/>
            <person name="Strong C."/>
            <person name="Farmer C."/>
            <person name="Delahaunty K."/>
            <person name="Markovic C."/>
            <person name="Hall O."/>
            <person name="Minx P."/>
            <person name="Tomlinson C."/>
            <person name="Mitreva M."/>
            <person name="Nelson J."/>
            <person name="Hou S."/>
            <person name="Wollam A."/>
            <person name="Pepin K.H."/>
            <person name="Johnson M."/>
            <person name="Bhonagiri V."/>
            <person name="Nash W.E."/>
            <person name="Warren W."/>
            <person name="Chinwalla A."/>
            <person name="Mardis E.R."/>
            <person name="Wilson R.K."/>
        </authorList>
    </citation>
    <scope>NUCLEOTIDE SEQUENCE [LARGE SCALE GENOMIC DNA]</scope>
    <source>
        <strain evidence="1">DSM 15176</strain>
    </source>
</reference>
<dbReference type="EMBL" id="ACBY02000023">
    <property type="protein sequence ID" value="EFB75688.1"/>
    <property type="molecule type" value="Genomic_DNA"/>
</dbReference>
<protein>
    <submittedName>
        <fullName evidence="1">Uncharacterized protein</fullName>
    </submittedName>
</protein>
<dbReference type="HOGENOM" id="CLU_3189828_0_0_9"/>
<sequence length="46" mass="5594">MFFQSLPYLYGKASDRWLGKWEEYGPYNREYPARKGRKMPCIKIAF</sequence>
<organism evidence="1 2">
    <name type="scientific">Subdoligranulum variabile DSM 15176</name>
    <dbReference type="NCBI Taxonomy" id="411471"/>
    <lineage>
        <taxon>Bacteria</taxon>
        <taxon>Bacillati</taxon>
        <taxon>Bacillota</taxon>
        <taxon>Clostridia</taxon>
        <taxon>Eubacteriales</taxon>
        <taxon>Oscillospiraceae</taxon>
        <taxon>Subdoligranulum</taxon>
    </lineage>
</organism>
<dbReference type="STRING" id="411471.SUBVAR_05462"/>